<dbReference type="EMBL" id="GBRH01235347">
    <property type="protein sequence ID" value="JAD62548.1"/>
    <property type="molecule type" value="Transcribed_RNA"/>
</dbReference>
<dbReference type="AlphaFoldDB" id="A0A0A9BK65"/>
<reference evidence="1" key="1">
    <citation type="submission" date="2014-09" db="EMBL/GenBank/DDBJ databases">
        <authorList>
            <person name="Magalhaes I.L.F."/>
            <person name="Oliveira U."/>
            <person name="Santos F.R."/>
            <person name="Vidigal T.H.D.A."/>
            <person name="Brescovit A.D."/>
            <person name="Santos A.J."/>
        </authorList>
    </citation>
    <scope>NUCLEOTIDE SEQUENCE</scope>
    <source>
        <tissue evidence="1">Shoot tissue taken approximately 20 cm above the soil surface</tissue>
    </source>
</reference>
<name>A0A0A9BK65_ARUDO</name>
<accession>A0A0A9BK65</accession>
<sequence>MKRLFSLTSLSKSIPFQNRPH</sequence>
<protein>
    <submittedName>
        <fullName evidence="1">Uncharacterized protein</fullName>
    </submittedName>
</protein>
<proteinExistence type="predicted"/>
<organism evidence="1">
    <name type="scientific">Arundo donax</name>
    <name type="common">Giant reed</name>
    <name type="synonym">Donax arundinaceus</name>
    <dbReference type="NCBI Taxonomy" id="35708"/>
    <lineage>
        <taxon>Eukaryota</taxon>
        <taxon>Viridiplantae</taxon>
        <taxon>Streptophyta</taxon>
        <taxon>Embryophyta</taxon>
        <taxon>Tracheophyta</taxon>
        <taxon>Spermatophyta</taxon>
        <taxon>Magnoliopsida</taxon>
        <taxon>Liliopsida</taxon>
        <taxon>Poales</taxon>
        <taxon>Poaceae</taxon>
        <taxon>PACMAD clade</taxon>
        <taxon>Arundinoideae</taxon>
        <taxon>Arundineae</taxon>
        <taxon>Arundo</taxon>
    </lineage>
</organism>
<reference evidence="1" key="2">
    <citation type="journal article" date="2015" name="Data Brief">
        <title>Shoot transcriptome of the giant reed, Arundo donax.</title>
        <authorList>
            <person name="Barrero R.A."/>
            <person name="Guerrero F.D."/>
            <person name="Moolhuijzen P."/>
            <person name="Goolsby J.A."/>
            <person name="Tidwell J."/>
            <person name="Bellgard S.E."/>
            <person name="Bellgard M.I."/>
        </authorList>
    </citation>
    <scope>NUCLEOTIDE SEQUENCE</scope>
    <source>
        <tissue evidence="1">Shoot tissue taken approximately 20 cm above the soil surface</tissue>
    </source>
</reference>
<evidence type="ECO:0000313" key="1">
    <source>
        <dbReference type="EMBL" id="JAD62548.1"/>
    </source>
</evidence>